<keyword evidence="3" id="KW-1185">Reference proteome</keyword>
<organism evidence="2 3">
    <name type="scientific">Paraglaciecola algarum</name>
    <dbReference type="NCBI Taxonomy" id="3050085"/>
    <lineage>
        <taxon>Bacteria</taxon>
        <taxon>Pseudomonadati</taxon>
        <taxon>Pseudomonadota</taxon>
        <taxon>Gammaproteobacteria</taxon>
        <taxon>Alteromonadales</taxon>
        <taxon>Alteromonadaceae</taxon>
        <taxon>Paraglaciecola</taxon>
    </lineage>
</organism>
<dbReference type="EMBL" id="JAKGAS010000011">
    <property type="protein sequence ID" value="MCF2949846.1"/>
    <property type="molecule type" value="Genomic_DNA"/>
</dbReference>
<dbReference type="InterPro" id="IPR014777">
    <property type="entry name" value="4pyrrole_Mease_sub1"/>
</dbReference>
<evidence type="ECO:0000313" key="2">
    <source>
        <dbReference type="EMBL" id="MCF2949846.1"/>
    </source>
</evidence>
<dbReference type="SUPFAM" id="SSF53790">
    <property type="entry name" value="Tetrapyrrole methylase"/>
    <property type="match status" value="1"/>
</dbReference>
<sequence>MNKQGSLVVVGTGISPAGQMTILTQSYIKEADIVFMGIMNKIGENVVQKLNSNCHNLDDLYQSGKSRGITYIQMKDRIVEAVKQGQRVVAAFYGHPGVFVNPSHSAIEEVLALGLPARMLPGISAEDCLVADLGIDPAQFGCQSYEATQFLFRKYRIDPYMTQIIWQIGLAGEHTHTVLNAEHCQKGLQLLTDILLTHYPKQHQIILYEAATFPVCEPKIEKLSLIDLPSAKPSLISTLVIPALGLPDYDEDKLAKLGLTKEIVIKSRKS</sequence>
<dbReference type="CDD" id="cd19916">
    <property type="entry name" value="OphMA_like"/>
    <property type="match status" value="1"/>
</dbReference>
<dbReference type="RefSeq" id="WP_235313945.1">
    <property type="nucleotide sequence ID" value="NZ_JAKGAS010000011.1"/>
</dbReference>
<dbReference type="Proteomes" id="UP001521137">
    <property type="component" value="Unassembled WGS sequence"/>
</dbReference>
<dbReference type="GO" id="GO:0008168">
    <property type="term" value="F:methyltransferase activity"/>
    <property type="evidence" value="ECO:0007669"/>
    <property type="project" value="UniProtKB-KW"/>
</dbReference>
<name>A0ABS9DA55_9ALTE</name>
<comment type="caution">
    <text evidence="2">The sequence shown here is derived from an EMBL/GenBank/DDBJ whole genome shotgun (WGS) entry which is preliminary data.</text>
</comment>
<dbReference type="InterPro" id="IPR035996">
    <property type="entry name" value="4pyrrol_Methylase_sf"/>
</dbReference>
<proteinExistence type="predicted"/>
<feature type="domain" description="Tetrapyrrole methylase" evidence="1">
    <location>
        <begin position="7"/>
        <end position="214"/>
    </location>
</feature>
<reference evidence="2 3" key="1">
    <citation type="submission" date="2022-01" db="EMBL/GenBank/DDBJ databases">
        <title>Paraglaciecola sp. G1-23.</title>
        <authorList>
            <person name="Jin M.S."/>
            <person name="Han D.M."/>
            <person name="Kim H.M."/>
            <person name="Jeon C.O."/>
        </authorList>
    </citation>
    <scope>NUCLEOTIDE SEQUENCE [LARGE SCALE GENOMIC DNA]</scope>
    <source>
        <strain evidence="2 3">G1-23</strain>
    </source>
</reference>
<gene>
    <name evidence="2" type="ORF">L0668_17135</name>
</gene>
<dbReference type="InterPro" id="IPR000878">
    <property type="entry name" value="4pyrrol_Mease"/>
</dbReference>
<dbReference type="Pfam" id="PF00590">
    <property type="entry name" value="TP_methylase"/>
    <property type="match status" value="1"/>
</dbReference>
<accession>A0ABS9DA55</accession>
<dbReference type="Gene3D" id="3.40.1010.10">
    <property type="entry name" value="Cobalt-precorrin-4 Transmethylase, Domain 1"/>
    <property type="match status" value="1"/>
</dbReference>
<evidence type="ECO:0000313" key="3">
    <source>
        <dbReference type="Proteomes" id="UP001521137"/>
    </source>
</evidence>
<dbReference type="GO" id="GO:0032259">
    <property type="term" value="P:methylation"/>
    <property type="evidence" value="ECO:0007669"/>
    <property type="project" value="UniProtKB-KW"/>
</dbReference>
<protein>
    <submittedName>
        <fullName evidence="2">SAM-dependent methyltransferase</fullName>
    </submittedName>
</protein>
<keyword evidence="2" id="KW-0489">Methyltransferase</keyword>
<keyword evidence="2" id="KW-0808">Transferase</keyword>
<evidence type="ECO:0000259" key="1">
    <source>
        <dbReference type="Pfam" id="PF00590"/>
    </source>
</evidence>